<evidence type="ECO:0000313" key="3">
    <source>
        <dbReference type="EMBL" id="CAD1837543.1"/>
    </source>
</evidence>
<sequence length="251" mass="28960">MALIRFKKFDPPIFEGGKVEPSMVESWIDSMETLFEDLYTPEKDKVNLATHCLEKTAKVWWKRVRRDRPSNLPLMMWDEFKRAMFTNYFPDTVKRKLQEKFRTLRQGDCSVADYEQEFSHIIDCVLEVVHDDQDRADWFLRGLRPGIYKAVQLFKLTTFAEVFDRVLWAEHGDAYVREERELMAGSKDKGKKRLDGGSGGQSSFKKPLKYPRTQSWSRGTQRCAICGGGVTERRSVGNAKASAITVGKKGT</sequence>
<proteinExistence type="predicted"/>
<dbReference type="PANTHER" id="PTHR34482">
    <property type="entry name" value="DNA DAMAGE-INDUCIBLE PROTEIN 1-LIKE"/>
    <property type="match status" value="1"/>
</dbReference>
<evidence type="ECO:0000259" key="2">
    <source>
        <dbReference type="Pfam" id="PF03732"/>
    </source>
</evidence>
<organism evidence="3">
    <name type="scientific">Ananas comosus var. bracteatus</name>
    <name type="common">red pineapple</name>
    <dbReference type="NCBI Taxonomy" id="296719"/>
    <lineage>
        <taxon>Eukaryota</taxon>
        <taxon>Viridiplantae</taxon>
        <taxon>Streptophyta</taxon>
        <taxon>Embryophyta</taxon>
        <taxon>Tracheophyta</taxon>
        <taxon>Spermatophyta</taxon>
        <taxon>Magnoliopsida</taxon>
        <taxon>Liliopsida</taxon>
        <taxon>Poales</taxon>
        <taxon>Bromeliaceae</taxon>
        <taxon>Bromelioideae</taxon>
        <taxon>Ananas</taxon>
    </lineage>
</organism>
<name>A0A6V7Q3D8_ANACO</name>
<reference evidence="3" key="1">
    <citation type="submission" date="2020-07" db="EMBL/GenBank/DDBJ databases">
        <authorList>
            <person name="Lin J."/>
        </authorList>
    </citation>
    <scope>NUCLEOTIDE SEQUENCE</scope>
</reference>
<dbReference type="InterPro" id="IPR005162">
    <property type="entry name" value="Retrotrans_gag_dom"/>
</dbReference>
<feature type="region of interest" description="Disordered" evidence="1">
    <location>
        <begin position="186"/>
        <end position="219"/>
    </location>
</feature>
<dbReference type="Pfam" id="PF03732">
    <property type="entry name" value="Retrotrans_gag"/>
    <property type="match status" value="1"/>
</dbReference>
<dbReference type="PANTHER" id="PTHR34482:SF48">
    <property type="entry name" value="GAG PROTEASE POLYPROTEIN"/>
    <property type="match status" value="1"/>
</dbReference>
<evidence type="ECO:0000256" key="1">
    <source>
        <dbReference type="SAM" id="MobiDB-lite"/>
    </source>
</evidence>
<feature type="domain" description="Retrotransposon gag" evidence="2">
    <location>
        <begin position="48"/>
        <end position="145"/>
    </location>
</feature>
<dbReference type="EMBL" id="LR862132">
    <property type="protein sequence ID" value="CAD1837543.1"/>
    <property type="molecule type" value="Genomic_DNA"/>
</dbReference>
<dbReference type="AlphaFoldDB" id="A0A6V7Q3D8"/>
<protein>
    <recommendedName>
        <fullName evidence="2">Retrotransposon gag domain-containing protein</fullName>
    </recommendedName>
</protein>
<accession>A0A6V7Q3D8</accession>
<gene>
    <name evidence="3" type="ORF">CB5_LOCUS20754</name>
</gene>